<evidence type="ECO:0000256" key="3">
    <source>
        <dbReference type="ARBA" id="ARBA00023277"/>
    </source>
</evidence>
<dbReference type="NCBIfam" id="TIGR02625">
    <property type="entry name" value="YiiL_rotase"/>
    <property type="match status" value="1"/>
</dbReference>
<dbReference type="EMBL" id="JAJIRN010000002">
    <property type="protein sequence ID" value="MCV2367242.1"/>
    <property type="molecule type" value="Genomic_DNA"/>
</dbReference>
<keyword evidence="4" id="KW-0684">Rhamnose metabolism</keyword>
<comment type="caution">
    <text evidence="6">The sequence shown here is derived from an EMBL/GenBank/DDBJ whole genome shotgun (WGS) entry which is preliminary data.</text>
</comment>
<keyword evidence="3" id="KW-0119">Carbohydrate metabolism</keyword>
<keyword evidence="7" id="KW-1185">Reference proteome</keyword>
<accession>A0ABT2YAB1</accession>
<evidence type="ECO:0000313" key="6">
    <source>
        <dbReference type="EMBL" id="MCV2367242.1"/>
    </source>
</evidence>
<dbReference type="PANTHER" id="PTHR34389:SF2">
    <property type="entry name" value="L-RHAMNOSE MUTAROTASE"/>
    <property type="match status" value="1"/>
</dbReference>
<evidence type="ECO:0000256" key="1">
    <source>
        <dbReference type="ARBA" id="ARBA00022490"/>
    </source>
</evidence>
<keyword evidence="2 6" id="KW-0413">Isomerase</keyword>
<dbReference type="SUPFAM" id="SSF54909">
    <property type="entry name" value="Dimeric alpha+beta barrel"/>
    <property type="match status" value="1"/>
</dbReference>
<evidence type="ECO:0000256" key="5">
    <source>
        <dbReference type="NCBIfam" id="TIGR02625"/>
    </source>
</evidence>
<dbReference type="EC" id="5.1.3.32" evidence="5"/>
<evidence type="ECO:0000256" key="2">
    <source>
        <dbReference type="ARBA" id="ARBA00023235"/>
    </source>
</evidence>
<reference evidence="6 7" key="1">
    <citation type="submission" date="2021-11" db="EMBL/GenBank/DDBJ databases">
        <authorList>
            <person name="Liang Q."/>
            <person name="Mou H."/>
            <person name="Liu Z."/>
        </authorList>
    </citation>
    <scope>NUCLEOTIDE SEQUENCE [LARGE SCALE GENOMIC DNA]</scope>
    <source>
        <strain evidence="6 7">CHU3</strain>
    </source>
</reference>
<dbReference type="Gene3D" id="3.30.70.100">
    <property type="match status" value="1"/>
</dbReference>
<evidence type="ECO:0000313" key="7">
    <source>
        <dbReference type="Proteomes" id="UP001209701"/>
    </source>
</evidence>
<dbReference type="GO" id="GO:0062192">
    <property type="term" value="F:L-rhamnose mutarotase activity"/>
    <property type="evidence" value="ECO:0007669"/>
    <property type="project" value="UniProtKB-EC"/>
</dbReference>
<name>A0ABT2YAB1_9BURK</name>
<dbReference type="InterPro" id="IPR013448">
    <property type="entry name" value="L-rhamnose_mutarotase"/>
</dbReference>
<dbReference type="InterPro" id="IPR008000">
    <property type="entry name" value="Rham/fucose_mutarotase"/>
</dbReference>
<gene>
    <name evidence="6" type="primary">rhaM</name>
    <name evidence="6" type="ORF">LNV07_03925</name>
</gene>
<dbReference type="Pfam" id="PF05336">
    <property type="entry name" value="rhaM"/>
    <property type="match status" value="1"/>
</dbReference>
<dbReference type="RefSeq" id="WP_263569873.1">
    <property type="nucleotide sequence ID" value="NZ_JAJIRN010000002.1"/>
</dbReference>
<protein>
    <recommendedName>
        <fullName evidence="5">L-rhamnose mutarotase</fullName>
        <ecNumber evidence="5">5.1.3.32</ecNumber>
    </recommendedName>
</protein>
<sequence>MTSSSSTHAFKMKLKPGHVAEYKKRHDELWPELAEALRGAGIHDYSIFLDEETLTLFAVLKRRSGAEFAAAFDTLAELPVMRRWWDFMAPLMEVEPNNKPLQQALPSMFHFE</sequence>
<keyword evidence="1" id="KW-0963">Cytoplasm</keyword>
<evidence type="ECO:0000256" key="4">
    <source>
        <dbReference type="ARBA" id="ARBA00023308"/>
    </source>
</evidence>
<dbReference type="Proteomes" id="UP001209701">
    <property type="component" value="Unassembled WGS sequence"/>
</dbReference>
<proteinExistence type="predicted"/>
<dbReference type="InterPro" id="IPR011008">
    <property type="entry name" value="Dimeric_a/b-barrel"/>
</dbReference>
<dbReference type="PANTHER" id="PTHR34389">
    <property type="entry name" value="L-RHAMNOSE MUTAROTASE"/>
    <property type="match status" value="1"/>
</dbReference>
<organism evidence="6 7">
    <name type="scientific">Roseateles oligotrophus</name>
    <dbReference type="NCBI Taxonomy" id="1769250"/>
    <lineage>
        <taxon>Bacteria</taxon>
        <taxon>Pseudomonadati</taxon>
        <taxon>Pseudomonadota</taxon>
        <taxon>Betaproteobacteria</taxon>
        <taxon>Burkholderiales</taxon>
        <taxon>Sphaerotilaceae</taxon>
        <taxon>Roseateles</taxon>
    </lineage>
</organism>